<dbReference type="AlphaFoldDB" id="A0A2W7I658"/>
<dbReference type="InterPro" id="IPR028939">
    <property type="entry name" value="P5C_Rdtase_cat_N"/>
</dbReference>
<dbReference type="InterPro" id="IPR018931">
    <property type="entry name" value="DUF2520"/>
</dbReference>
<accession>A0A2W7I658</accession>
<keyword evidence="4" id="KW-1185">Reference proteome</keyword>
<dbReference type="Gene3D" id="1.10.1040.20">
    <property type="entry name" value="ProC-like, C-terminal domain"/>
    <property type="match status" value="1"/>
</dbReference>
<dbReference type="InterPro" id="IPR037108">
    <property type="entry name" value="TM1727-like_C_sf"/>
</dbReference>
<evidence type="ECO:0000259" key="2">
    <source>
        <dbReference type="Pfam" id="PF10728"/>
    </source>
</evidence>
<reference evidence="3 4" key="1">
    <citation type="submission" date="2018-06" db="EMBL/GenBank/DDBJ databases">
        <title>Genomic Encyclopedia of Archaeal and Bacterial Type Strains, Phase II (KMG-II): from individual species to whole genera.</title>
        <authorList>
            <person name="Goeker M."/>
        </authorList>
    </citation>
    <scope>NUCLEOTIDE SEQUENCE [LARGE SCALE GENOMIC DNA]</scope>
    <source>
        <strain evidence="3 4">DSM 15361</strain>
    </source>
</reference>
<proteinExistence type="predicted"/>
<dbReference type="SUPFAM" id="SSF51735">
    <property type="entry name" value="NAD(P)-binding Rossmann-fold domains"/>
    <property type="match status" value="1"/>
</dbReference>
<feature type="domain" description="Pyrroline-5-carboxylate reductase catalytic N-terminal" evidence="1">
    <location>
        <begin position="3"/>
        <end position="82"/>
    </location>
</feature>
<dbReference type="InterPro" id="IPR008927">
    <property type="entry name" value="6-PGluconate_DH-like_C_sf"/>
</dbReference>
<organism evidence="3 4">
    <name type="scientific">Mesonia algae</name>
    <dbReference type="NCBI Taxonomy" id="213248"/>
    <lineage>
        <taxon>Bacteria</taxon>
        <taxon>Pseudomonadati</taxon>
        <taxon>Bacteroidota</taxon>
        <taxon>Flavobacteriia</taxon>
        <taxon>Flavobacteriales</taxon>
        <taxon>Flavobacteriaceae</taxon>
        <taxon>Mesonia</taxon>
    </lineage>
</organism>
<feature type="domain" description="DUF2520" evidence="2">
    <location>
        <begin position="120"/>
        <end position="244"/>
    </location>
</feature>
<dbReference type="PANTHER" id="PTHR40459">
    <property type="entry name" value="CONSERVED HYPOTHETICAL ALANINE AND LEUCINE RICH PROTEIN"/>
    <property type="match status" value="1"/>
</dbReference>
<dbReference type="Pfam" id="PF03807">
    <property type="entry name" value="F420_oxidored"/>
    <property type="match status" value="1"/>
</dbReference>
<dbReference type="Proteomes" id="UP000249542">
    <property type="component" value="Unassembled WGS sequence"/>
</dbReference>
<dbReference type="SUPFAM" id="SSF48179">
    <property type="entry name" value="6-phosphogluconate dehydrogenase C-terminal domain-like"/>
    <property type="match status" value="1"/>
</dbReference>
<dbReference type="InterPro" id="IPR036291">
    <property type="entry name" value="NAD(P)-bd_dom_sf"/>
</dbReference>
<evidence type="ECO:0000313" key="4">
    <source>
        <dbReference type="Proteomes" id="UP000249542"/>
    </source>
</evidence>
<evidence type="ECO:0000313" key="3">
    <source>
        <dbReference type="EMBL" id="PZW42371.1"/>
    </source>
</evidence>
<comment type="caution">
    <text evidence="3">The sequence shown here is derived from an EMBL/GenBank/DDBJ whole genome shotgun (WGS) entry which is preliminary data.</text>
</comment>
<gene>
    <name evidence="3" type="ORF">LX95_00681</name>
</gene>
<dbReference type="Pfam" id="PF10728">
    <property type="entry name" value="DUF2520"/>
    <property type="match status" value="1"/>
</dbReference>
<dbReference type="EMBL" id="QKYV01000002">
    <property type="protein sequence ID" value="PZW42371.1"/>
    <property type="molecule type" value="Genomic_DNA"/>
</dbReference>
<name>A0A2W7I658_9FLAO</name>
<dbReference type="PANTHER" id="PTHR40459:SF1">
    <property type="entry name" value="CONSERVED HYPOTHETICAL ALANINE AND LEUCINE RICH PROTEIN"/>
    <property type="match status" value="1"/>
</dbReference>
<dbReference type="RefSeq" id="WP_111540033.1">
    <property type="nucleotide sequence ID" value="NZ_QKYV01000002.1"/>
</dbReference>
<protein>
    <submittedName>
        <fullName evidence="3">Coenzyme F420-dependent NADP oxidoreductase-like protein</fullName>
    </submittedName>
</protein>
<sequence length="252" mass="28205">MIKVSIIGSGNVATHFYKAFAESDTVKVIQVYARNDKNLKHFKGKTNTCSRLEDLEEVDVLIIAIKDDAVNGIIEKLKNRKEVIAHTSGSVPMSNLASKNGVFYPLQTFSKDTAVDFETIPLCLEASDKESYTVLEKLASTISDKVFPISSEQRKSLHLSAVFVCNFTNHLYQIGEELCKQNEVPFEILHALITETSRKATENSPKDVQTGPAIRNDEKTLASHLNQLTNEKYSEIYKLLTQSIQTTYGKKL</sequence>
<dbReference type="Gene3D" id="3.40.50.720">
    <property type="entry name" value="NAD(P)-binding Rossmann-like Domain"/>
    <property type="match status" value="1"/>
</dbReference>
<evidence type="ECO:0000259" key="1">
    <source>
        <dbReference type="Pfam" id="PF03807"/>
    </source>
</evidence>